<feature type="transmembrane region" description="Helical" evidence="1">
    <location>
        <begin position="101"/>
        <end position="120"/>
    </location>
</feature>
<keyword evidence="1" id="KW-0812">Transmembrane</keyword>
<feature type="transmembrane region" description="Helical" evidence="1">
    <location>
        <begin position="70"/>
        <end position="89"/>
    </location>
</feature>
<dbReference type="OrthoDB" id="6414124at2759"/>
<dbReference type="AlphaFoldDB" id="A0A4Y2HUG8"/>
<protein>
    <submittedName>
        <fullName evidence="2">Uncharacterized protein</fullName>
    </submittedName>
</protein>
<accession>A0A4Y2HUG8</accession>
<keyword evidence="1" id="KW-0472">Membrane</keyword>
<keyword evidence="1" id="KW-1133">Transmembrane helix</keyword>
<gene>
    <name evidence="2" type="ORF">AVEN_255395_1</name>
</gene>
<comment type="caution">
    <text evidence="2">The sequence shown here is derived from an EMBL/GenBank/DDBJ whole genome shotgun (WGS) entry which is preliminary data.</text>
</comment>
<dbReference type="Proteomes" id="UP000499080">
    <property type="component" value="Unassembled WGS sequence"/>
</dbReference>
<name>A0A4Y2HUG8_ARAVE</name>
<proteinExistence type="predicted"/>
<evidence type="ECO:0000313" key="2">
    <source>
        <dbReference type="EMBL" id="GBM68669.1"/>
    </source>
</evidence>
<reference evidence="2 3" key="1">
    <citation type="journal article" date="2019" name="Sci. Rep.">
        <title>Orb-weaving spider Araneus ventricosus genome elucidates the spidroin gene catalogue.</title>
        <authorList>
            <person name="Kono N."/>
            <person name="Nakamura H."/>
            <person name="Ohtoshi R."/>
            <person name="Moran D.A.P."/>
            <person name="Shinohara A."/>
            <person name="Yoshida Y."/>
            <person name="Fujiwara M."/>
            <person name="Mori M."/>
            <person name="Tomita M."/>
            <person name="Arakawa K."/>
        </authorList>
    </citation>
    <scope>NUCLEOTIDE SEQUENCE [LARGE SCALE GENOMIC DNA]</scope>
</reference>
<evidence type="ECO:0000256" key="1">
    <source>
        <dbReference type="SAM" id="Phobius"/>
    </source>
</evidence>
<organism evidence="2 3">
    <name type="scientific">Araneus ventricosus</name>
    <name type="common">Orbweaver spider</name>
    <name type="synonym">Epeira ventricosa</name>
    <dbReference type="NCBI Taxonomy" id="182803"/>
    <lineage>
        <taxon>Eukaryota</taxon>
        <taxon>Metazoa</taxon>
        <taxon>Ecdysozoa</taxon>
        <taxon>Arthropoda</taxon>
        <taxon>Chelicerata</taxon>
        <taxon>Arachnida</taxon>
        <taxon>Araneae</taxon>
        <taxon>Araneomorphae</taxon>
        <taxon>Entelegynae</taxon>
        <taxon>Araneoidea</taxon>
        <taxon>Araneidae</taxon>
        <taxon>Araneus</taxon>
    </lineage>
</organism>
<dbReference type="EMBL" id="BGPR01002156">
    <property type="protein sequence ID" value="GBM68669.1"/>
    <property type="molecule type" value="Genomic_DNA"/>
</dbReference>
<sequence length="312" mass="34812">MSTPLKLNVTFWDMQDKPNNGYAKNPGPVQKKATIFGSLLSKYFNPLPVKVGIALAVLFLAWLFDSADTIGAALPFLAVAGVHFWHSVLHRNQLSDRMSHLLLCANVLAEVVGGSVSSGFGTWSIVHLAIVFLTCAVVGQESTMALYAGSRLFLWACLPWFPDNVRTVLCYGSTLAGTIAAKYFETFMITQILSELKLSTPRRRRTSNNTIYNVYKMRRTSLPALGGSNKAVHHSFAYQWPADQENYGKVGQDPFESMRQNLYNFCSIGTQNKGGTSYRTAISVHGCQEVGHRHSQNRRRPLRWSFQVRKPS</sequence>
<evidence type="ECO:0000313" key="3">
    <source>
        <dbReference type="Proteomes" id="UP000499080"/>
    </source>
</evidence>
<keyword evidence="3" id="KW-1185">Reference proteome</keyword>
<feature type="transmembrane region" description="Helical" evidence="1">
    <location>
        <begin position="47"/>
        <end position="64"/>
    </location>
</feature>